<accession>A0AA39LWB8</accession>
<evidence type="ECO:0000259" key="13">
    <source>
        <dbReference type="PROSITE" id="PS50850"/>
    </source>
</evidence>
<dbReference type="PANTHER" id="PTHR47972:SF30">
    <property type="entry name" value="KINESIN MOTOR DOMAIN-CONTAINING PROTEIN"/>
    <property type="match status" value="1"/>
</dbReference>
<feature type="transmembrane region" description="Helical" evidence="11">
    <location>
        <begin position="681"/>
        <end position="700"/>
    </location>
</feature>
<comment type="similarity">
    <text evidence="9">Belongs to the TRAFAC class myosin-kinesin ATPase superfamily. Kinesin family.</text>
</comment>
<keyword evidence="8" id="KW-0206">Cytoskeleton</keyword>
<dbReference type="GO" id="GO:0015630">
    <property type="term" value="C:microtubule cytoskeleton"/>
    <property type="evidence" value="ECO:0007669"/>
    <property type="project" value="TreeGrafter"/>
</dbReference>
<keyword evidence="9" id="KW-0505">Motor protein</keyword>
<evidence type="ECO:0000256" key="5">
    <source>
        <dbReference type="ARBA" id="ARBA00022840"/>
    </source>
</evidence>
<dbReference type="SUPFAM" id="SSF103473">
    <property type="entry name" value="MFS general substrate transporter"/>
    <property type="match status" value="1"/>
</dbReference>
<dbReference type="InterPro" id="IPR001752">
    <property type="entry name" value="Kinesin_motor_dom"/>
</dbReference>
<keyword evidence="7 11" id="KW-0472">Membrane</keyword>
<dbReference type="PRINTS" id="PR00380">
    <property type="entry name" value="KINESINHEAVY"/>
</dbReference>
<dbReference type="InterPro" id="IPR036961">
    <property type="entry name" value="Kinesin_motor_dom_sf"/>
</dbReference>
<keyword evidence="8" id="KW-0963">Cytoplasm</keyword>
<name>A0AA39LWB8_9BILA</name>
<dbReference type="PROSITE" id="PS50850">
    <property type="entry name" value="MFS"/>
    <property type="match status" value="1"/>
</dbReference>
<dbReference type="GO" id="GO:0005524">
    <property type="term" value="F:ATP binding"/>
    <property type="evidence" value="ECO:0007669"/>
    <property type="project" value="UniProtKB-UniRule"/>
</dbReference>
<evidence type="ECO:0000256" key="1">
    <source>
        <dbReference type="ARBA" id="ARBA00004141"/>
    </source>
</evidence>
<dbReference type="AlphaFoldDB" id="A0AA39LWB8"/>
<dbReference type="GO" id="GO:0003777">
    <property type="term" value="F:microtubule motor activity"/>
    <property type="evidence" value="ECO:0007669"/>
    <property type="project" value="InterPro"/>
</dbReference>
<sequence length="1071" mass="119976">MSQRKPELARMPSRQPSRTGRPSTGLRSAIPHTKIPLTGRATTDLAGLQRMRTSSEPGRPKTAAPFSVSASRGRVRALPPPRPNLSDPRELKKKEWKLNIAELEKVCEERSRLVSELTTQNCSLTLEMDNMKTQLNAKTMLHESACQEVARLTADGERMKREAEERESSLKAQLVTQDQKVRTLLNDVVDLRGKIRVAVRLRPFVKGEDAGESLSHIGFPDRRSISVNNGSKPTAYQFQHVFCQASQEYVFDEFKELIESVISGYNVAIIAYGQTGSGKTYTMRGGEGDQRGLIPRAVEFMFLTRNNLKSMDWTYEYAASFLEVYNDDVFDLLRNERTKLKVVLGTGRVDIPDLKTVALQSPDDLHELMLLADKNRSTAATKMNETSSRSHAVFTLRVTATNAISSEAFTSSLSLVDLAGSERAKESEVSGPRFTEMTHINKALSNLQNVIRCQLRKEAHVPYRNSKLTMLLQECLGKGNSKTLMLVNLRPSFANLTETKRSLDFAANSSSVSQSFRGNDERKNDPKDPYTHLDADKLLAAFGKCGRFQVTGYVLLQMLNVLYAGSMFVMPFIQNVPIVSCDLSNLTKPNYALPEEPQGGECYLYDRNDSSNYFTCEDKGTGTNIVLNDTSPVSSMLVYYNKQYACSSALWKEAGLSVFTVGALVTVPFMAFAADRIGRRPVLLWCIYLSVVFNMAAPFLSVGNYYLFLVFRFIIGATSDSYLTIASILSCEVIAGDGRNWMGLIFTVAWVLGYLYVGVISKFISNWQHFYLAGVVPGLLTIGLYWVIPESPHWLIAHGKIDGIKRYILQAERFNNTKIDLHQCQATKEKLTNSNRERRRSIWRVLKNKTILAMLLINGFITLVHQMYYFALTLTSSKLSSEPFIGYVLSGLVEIPAGIVTLPLLHFFGRRTLTVTSLIFQGAFVAVCPYVKADNLEWVKITFNLLGKFSNGITSITHPLLISEVMPTTVRTLLFSIINIPQSLGILFAPYVKYLRFFDYEQMPILILCALSICAGLLALMLPETKGRPMPEDLIHIDPGPVLWKIRPSPKTTQSRKASRNQGSHNDPLMK</sequence>
<dbReference type="Gene3D" id="1.20.1250.20">
    <property type="entry name" value="MFS general substrate transporter like domains"/>
    <property type="match status" value="1"/>
</dbReference>
<comment type="caution">
    <text evidence="14">The sequence shown here is derived from an EMBL/GenBank/DDBJ whole genome shotgun (WGS) entry which is preliminary data.</text>
</comment>
<evidence type="ECO:0000256" key="4">
    <source>
        <dbReference type="ARBA" id="ARBA00022741"/>
    </source>
</evidence>
<dbReference type="InterPro" id="IPR005828">
    <property type="entry name" value="MFS_sugar_transport-like"/>
</dbReference>
<feature type="binding site" evidence="9">
    <location>
        <begin position="273"/>
        <end position="280"/>
    </location>
    <ligand>
        <name>ATP</name>
        <dbReference type="ChEBI" id="CHEBI:30616"/>
    </ligand>
</feature>
<feature type="region of interest" description="Disordered" evidence="10">
    <location>
        <begin position="1"/>
        <end position="88"/>
    </location>
</feature>
<dbReference type="CDD" id="cd17317">
    <property type="entry name" value="MFS_SLC22"/>
    <property type="match status" value="1"/>
</dbReference>
<feature type="domain" description="Major facilitator superfamily (MFS) profile" evidence="13">
    <location>
        <begin position="615"/>
        <end position="1027"/>
    </location>
</feature>
<feature type="transmembrane region" description="Helical" evidence="11">
    <location>
        <begin position="973"/>
        <end position="991"/>
    </location>
</feature>
<feature type="transmembrane region" description="Helical" evidence="11">
    <location>
        <begin position="654"/>
        <end position="674"/>
    </location>
</feature>
<dbReference type="Pfam" id="PF00225">
    <property type="entry name" value="Kinesin"/>
    <property type="match status" value="1"/>
</dbReference>
<feature type="transmembrane region" description="Helical" evidence="11">
    <location>
        <begin position="706"/>
        <end position="729"/>
    </location>
</feature>
<organism evidence="14 15">
    <name type="scientific">Steinernema hermaphroditum</name>
    <dbReference type="NCBI Taxonomy" id="289476"/>
    <lineage>
        <taxon>Eukaryota</taxon>
        <taxon>Metazoa</taxon>
        <taxon>Ecdysozoa</taxon>
        <taxon>Nematoda</taxon>
        <taxon>Chromadorea</taxon>
        <taxon>Rhabditida</taxon>
        <taxon>Tylenchina</taxon>
        <taxon>Panagrolaimomorpha</taxon>
        <taxon>Strongyloidoidea</taxon>
        <taxon>Steinernematidae</taxon>
        <taxon>Steinernema</taxon>
    </lineage>
</organism>
<evidence type="ECO:0000256" key="10">
    <source>
        <dbReference type="SAM" id="MobiDB-lite"/>
    </source>
</evidence>
<dbReference type="InterPro" id="IPR020846">
    <property type="entry name" value="MFS_dom"/>
</dbReference>
<feature type="domain" description="Kinesin motor" evidence="12">
    <location>
        <begin position="194"/>
        <end position="512"/>
    </location>
</feature>
<dbReference type="GO" id="GO:0007018">
    <property type="term" value="P:microtubule-based movement"/>
    <property type="evidence" value="ECO:0007669"/>
    <property type="project" value="InterPro"/>
</dbReference>
<dbReference type="Proteomes" id="UP001175271">
    <property type="component" value="Unassembled WGS sequence"/>
</dbReference>
<keyword evidence="3 11" id="KW-0812">Transmembrane</keyword>
<dbReference type="InterPro" id="IPR019821">
    <property type="entry name" value="Kinesin_motor_CS"/>
</dbReference>
<gene>
    <name evidence="14" type="ORF">QR680_005971</name>
</gene>
<dbReference type="GO" id="GO:0022857">
    <property type="term" value="F:transmembrane transporter activity"/>
    <property type="evidence" value="ECO:0007669"/>
    <property type="project" value="InterPro"/>
</dbReference>
<dbReference type="InterPro" id="IPR036259">
    <property type="entry name" value="MFS_trans_sf"/>
</dbReference>
<dbReference type="Gene3D" id="3.40.850.10">
    <property type="entry name" value="Kinesin motor domain"/>
    <property type="match status" value="1"/>
</dbReference>
<evidence type="ECO:0000313" key="14">
    <source>
        <dbReference type="EMBL" id="KAK0411993.1"/>
    </source>
</evidence>
<dbReference type="InterPro" id="IPR027640">
    <property type="entry name" value="Kinesin-like_fam"/>
</dbReference>
<evidence type="ECO:0000313" key="15">
    <source>
        <dbReference type="Proteomes" id="UP001175271"/>
    </source>
</evidence>
<protein>
    <recommendedName>
        <fullName evidence="16">Kinesin motor domain-containing protein</fullName>
    </recommendedName>
</protein>
<feature type="compositionally biased region" description="Polar residues" evidence="10">
    <location>
        <begin position="1050"/>
        <end position="1065"/>
    </location>
</feature>
<keyword evidence="4 9" id="KW-0547">Nucleotide-binding</keyword>
<evidence type="ECO:0000256" key="8">
    <source>
        <dbReference type="ARBA" id="ARBA00023212"/>
    </source>
</evidence>
<evidence type="ECO:0000256" key="7">
    <source>
        <dbReference type="ARBA" id="ARBA00023136"/>
    </source>
</evidence>
<feature type="transmembrane region" description="Helical" evidence="11">
    <location>
        <begin position="1003"/>
        <end position="1022"/>
    </location>
</feature>
<dbReference type="PROSITE" id="PS00411">
    <property type="entry name" value="KINESIN_MOTOR_1"/>
    <property type="match status" value="1"/>
</dbReference>
<dbReference type="EMBL" id="JAUCMV010000003">
    <property type="protein sequence ID" value="KAK0411993.1"/>
    <property type="molecule type" value="Genomic_DNA"/>
</dbReference>
<feature type="region of interest" description="Disordered" evidence="10">
    <location>
        <begin position="1046"/>
        <end position="1071"/>
    </location>
</feature>
<comment type="subcellular location">
    <subcellularLocation>
        <location evidence="2">Cytoplasm</location>
        <location evidence="2">Cytoskeleton</location>
    </subcellularLocation>
    <subcellularLocation>
        <location evidence="1">Membrane</location>
        <topology evidence="1">Multi-pass membrane protein</topology>
    </subcellularLocation>
</comment>
<evidence type="ECO:0000256" key="2">
    <source>
        <dbReference type="ARBA" id="ARBA00004245"/>
    </source>
</evidence>
<dbReference type="Pfam" id="PF00083">
    <property type="entry name" value="Sugar_tr"/>
    <property type="match status" value="1"/>
</dbReference>
<keyword evidence="6 11" id="KW-1133">Transmembrane helix</keyword>
<dbReference type="GO" id="GO:0008017">
    <property type="term" value="F:microtubule binding"/>
    <property type="evidence" value="ECO:0007669"/>
    <property type="project" value="InterPro"/>
</dbReference>
<dbReference type="SUPFAM" id="SSF52540">
    <property type="entry name" value="P-loop containing nucleoside triphosphate hydrolases"/>
    <property type="match status" value="1"/>
</dbReference>
<evidence type="ECO:0000256" key="11">
    <source>
        <dbReference type="SAM" id="Phobius"/>
    </source>
</evidence>
<feature type="transmembrane region" description="Helical" evidence="11">
    <location>
        <begin position="770"/>
        <end position="788"/>
    </location>
</feature>
<dbReference type="GO" id="GO:0016020">
    <property type="term" value="C:membrane"/>
    <property type="evidence" value="ECO:0007669"/>
    <property type="project" value="UniProtKB-SubCell"/>
</dbReference>
<reference evidence="14" key="1">
    <citation type="submission" date="2023-06" db="EMBL/GenBank/DDBJ databases">
        <title>Genomic analysis of the entomopathogenic nematode Steinernema hermaphroditum.</title>
        <authorList>
            <person name="Schwarz E.M."/>
            <person name="Heppert J.K."/>
            <person name="Baniya A."/>
            <person name="Schwartz H.T."/>
            <person name="Tan C.-H."/>
            <person name="Antoshechkin I."/>
            <person name="Sternberg P.W."/>
            <person name="Goodrich-Blair H."/>
            <person name="Dillman A.R."/>
        </authorList>
    </citation>
    <scope>NUCLEOTIDE SEQUENCE</scope>
    <source>
        <strain evidence="14">PS9179</strain>
        <tissue evidence="14">Whole animal</tissue>
    </source>
</reference>
<dbReference type="PROSITE" id="PS50067">
    <property type="entry name" value="KINESIN_MOTOR_2"/>
    <property type="match status" value="1"/>
</dbReference>
<keyword evidence="15" id="KW-1185">Reference proteome</keyword>
<feature type="transmembrane region" description="Helical" evidence="11">
    <location>
        <begin position="741"/>
        <end position="764"/>
    </location>
</feature>
<feature type="compositionally biased region" description="Polar residues" evidence="10">
    <location>
        <begin position="14"/>
        <end position="26"/>
    </location>
</feature>
<proteinExistence type="inferred from homology"/>
<dbReference type="PANTHER" id="PTHR47972">
    <property type="entry name" value="KINESIN-LIKE PROTEIN KLP-3"/>
    <property type="match status" value="1"/>
</dbReference>
<dbReference type="SMART" id="SM00129">
    <property type="entry name" value="KISc"/>
    <property type="match status" value="1"/>
</dbReference>
<keyword evidence="5 9" id="KW-0067">ATP-binding</keyword>
<feature type="transmembrane region" description="Helical" evidence="11">
    <location>
        <begin position="884"/>
        <end position="905"/>
    </location>
</feature>
<dbReference type="InterPro" id="IPR027417">
    <property type="entry name" value="P-loop_NTPase"/>
</dbReference>
<feature type="transmembrane region" description="Helical" evidence="11">
    <location>
        <begin position="850"/>
        <end position="872"/>
    </location>
</feature>
<evidence type="ECO:0000256" key="6">
    <source>
        <dbReference type="ARBA" id="ARBA00022989"/>
    </source>
</evidence>
<evidence type="ECO:0000259" key="12">
    <source>
        <dbReference type="PROSITE" id="PS50067"/>
    </source>
</evidence>
<evidence type="ECO:0000256" key="9">
    <source>
        <dbReference type="PROSITE-ProRule" id="PRU00283"/>
    </source>
</evidence>
<evidence type="ECO:0008006" key="16">
    <source>
        <dbReference type="Google" id="ProtNLM"/>
    </source>
</evidence>
<evidence type="ECO:0000256" key="3">
    <source>
        <dbReference type="ARBA" id="ARBA00022692"/>
    </source>
</evidence>